<name>A0A0W8FE06_9ZZZZ</name>
<dbReference type="InterPro" id="IPR051404">
    <property type="entry name" value="TA_system_antitoxin"/>
</dbReference>
<evidence type="ECO:0000313" key="1">
    <source>
        <dbReference type="EMBL" id="KUG18974.1"/>
    </source>
</evidence>
<sequence>MLIEGGMMAKMLLTVIIREEEGVFVSRCPELEIASCGDSPQDALDNIREAIELYLENARALDMLQELKPVLTSRHTFTSLIEVDA</sequence>
<dbReference type="SUPFAM" id="SSF143100">
    <property type="entry name" value="TTHA1013/TTHA0281-like"/>
    <property type="match status" value="1"/>
</dbReference>
<dbReference type="PANTHER" id="PTHR34504:SF2">
    <property type="entry name" value="UPF0150 PROTEIN SSL0259"/>
    <property type="match status" value="1"/>
</dbReference>
<dbReference type="AlphaFoldDB" id="A0A0W8FE06"/>
<reference evidence="1" key="1">
    <citation type="journal article" date="2015" name="Proc. Natl. Acad. Sci. U.S.A.">
        <title>Networks of energetic and metabolic interactions define dynamics in microbial communities.</title>
        <authorList>
            <person name="Embree M."/>
            <person name="Liu J.K."/>
            <person name="Al-Bassam M.M."/>
            <person name="Zengler K."/>
        </authorList>
    </citation>
    <scope>NUCLEOTIDE SEQUENCE</scope>
</reference>
<dbReference type="Gene3D" id="3.30.160.250">
    <property type="match status" value="1"/>
</dbReference>
<gene>
    <name evidence="1" type="ORF">ASZ90_011313</name>
</gene>
<protein>
    <recommendedName>
        <fullName evidence="2">HicB-like antitoxin of toxin-antitoxin system domain-containing protein</fullName>
    </recommendedName>
</protein>
<evidence type="ECO:0008006" key="2">
    <source>
        <dbReference type="Google" id="ProtNLM"/>
    </source>
</evidence>
<dbReference type="PANTHER" id="PTHR34504">
    <property type="entry name" value="ANTITOXIN HICB"/>
    <property type="match status" value="1"/>
</dbReference>
<organism evidence="1">
    <name type="scientific">hydrocarbon metagenome</name>
    <dbReference type="NCBI Taxonomy" id="938273"/>
    <lineage>
        <taxon>unclassified sequences</taxon>
        <taxon>metagenomes</taxon>
        <taxon>ecological metagenomes</taxon>
    </lineage>
</organism>
<proteinExistence type="predicted"/>
<dbReference type="EMBL" id="LNQE01001340">
    <property type="protein sequence ID" value="KUG18974.1"/>
    <property type="molecule type" value="Genomic_DNA"/>
</dbReference>
<accession>A0A0W8FE06</accession>
<dbReference type="InterPro" id="IPR035069">
    <property type="entry name" value="TTHA1013/TTHA0281-like"/>
</dbReference>
<comment type="caution">
    <text evidence="1">The sequence shown here is derived from an EMBL/GenBank/DDBJ whole genome shotgun (WGS) entry which is preliminary data.</text>
</comment>